<dbReference type="EMBL" id="FNTI01000001">
    <property type="protein sequence ID" value="SED87508.1"/>
    <property type="molecule type" value="Genomic_DNA"/>
</dbReference>
<dbReference type="Proteomes" id="UP000183208">
    <property type="component" value="Unassembled WGS sequence"/>
</dbReference>
<evidence type="ECO:0000256" key="2">
    <source>
        <dbReference type="RuleBase" id="RU362097"/>
    </source>
</evidence>
<feature type="coiled-coil region" evidence="3">
    <location>
        <begin position="209"/>
        <end position="236"/>
    </location>
</feature>
<evidence type="ECO:0000256" key="3">
    <source>
        <dbReference type="SAM" id="Coils"/>
    </source>
</evidence>
<dbReference type="InterPro" id="IPR003423">
    <property type="entry name" value="OMP_efflux"/>
</dbReference>
<keyword evidence="2" id="KW-1134">Transmembrane beta strand</keyword>
<dbReference type="SUPFAM" id="SSF56954">
    <property type="entry name" value="Outer membrane efflux proteins (OEP)"/>
    <property type="match status" value="1"/>
</dbReference>
<keyword evidence="2 5" id="KW-0449">Lipoprotein</keyword>
<dbReference type="Pfam" id="PF02321">
    <property type="entry name" value="OEP"/>
    <property type="match status" value="2"/>
</dbReference>
<dbReference type="NCBIfam" id="TIGR01845">
    <property type="entry name" value="outer_NodT"/>
    <property type="match status" value="1"/>
</dbReference>
<evidence type="ECO:0000313" key="5">
    <source>
        <dbReference type="EMBL" id="SED87508.1"/>
    </source>
</evidence>
<dbReference type="PANTHER" id="PTHR30203:SF31">
    <property type="entry name" value="RND EFFLUX SYSTEM, OUTER MEMBRANE LIPOPROTEIN, NODT"/>
    <property type="match status" value="1"/>
</dbReference>
<sequence length="554" mass="59248">MGDGIVVTQYQARFGRRCNSAGAPGGIIHWILAAAFLLPTAACTVGPDFTAPVAQLADKFRGVNNRSVRSGTLEYQKWWEGFRDPTLNRLIEIAYTQNLTLLSAGTRVLQARAVLGIAIGITYPQVQQGTGSVIYNRTSAATPLSGPNATPSYFWTDALAAQAAWELDFWGKFRRGVESADAVYLGSIASYDGVLVSLLGDVTATYIGIRTIEQLIAIARDNVRRQEQALSIAKAKFQGGGTSELDVFQATNVLEQTRAAIPQLTIQLQQGENALCVLLGVPPQSLGMLLSRSAGRIPSPPRTIVVGIPADLLRRRPDVRAAELAALAQSAQIGVALTQLYPAISITGTFGGTASTANGHTLSEVVNWKGVAYAAGPSFQWNLLNYGQITNNVRLQDAKLQQLLVDYQNTVLSAQQEVDNGLVTYLQSLNQAAFLRRSVQAANGALRIAMEQYEQGATSFTTVLTAEQNLLQAQNSLAGASASVPLGLTAVFRALGGGWQIRVDGNFVTAATLKQMRARTDWGNLLPPANEPQPLAPGLPGPEDIGPTVRPPEW</sequence>
<dbReference type="OrthoDB" id="7181739at2"/>
<keyword evidence="3" id="KW-0175">Coiled coil</keyword>
<protein>
    <submittedName>
        <fullName evidence="5">Efflux transporter, outer membrane factor (OMF) lipoprotein, NodT family</fullName>
    </submittedName>
</protein>
<dbReference type="GO" id="GO:0015562">
    <property type="term" value="F:efflux transmembrane transporter activity"/>
    <property type="evidence" value="ECO:0007669"/>
    <property type="project" value="InterPro"/>
</dbReference>
<proteinExistence type="inferred from homology"/>
<organism evidence="5 6">
    <name type="scientific">Bradyrhizobium lablabi</name>
    <dbReference type="NCBI Taxonomy" id="722472"/>
    <lineage>
        <taxon>Bacteria</taxon>
        <taxon>Pseudomonadati</taxon>
        <taxon>Pseudomonadota</taxon>
        <taxon>Alphaproteobacteria</taxon>
        <taxon>Hyphomicrobiales</taxon>
        <taxon>Nitrobacteraceae</taxon>
        <taxon>Bradyrhizobium</taxon>
    </lineage>
</organism>
<keyword evidence="2" id="KW-0564">Palmitate</keyword>
<feature type="region of interest" description="Disordered" evidence="4">
    <location>
        <begin position="525"/>
        <end position="554"/>
    </location>
</feature>
<dbReference type="AlphaFoldDB" id="A0A1M7DW83"/>
<evidence type="ECO:0000256" key="1">
    <source>
        <dbReference type="ARBA" id="ARBA00007613"/>
    </source>
</evidence>
<comment type="subcellular location">
    <subcellularLocation>
        <location evidence="2">Cell membrane</location>
        <topology evidence="2">Lipid-anchor</topology>
    </subcellularLocation>
</comment>
<reference evidence="5 6" key="1">
    <citation type="submission" date="2016-10" db="EMBL/GenBank/DDBJ databases">
        <authorList>
            <person name="de Groot N.N."/>
        </authorList>
    </citation>
    <scope>NUCLEOTIDE SEQUENCE [LARGE SCALE GENOMIC DNA]</scope>
    <source>
        <strain evidence="5 6">GAS522</strain>
    </source>
</reference>
<dbReference type="GO" id="GO:0005886">
    <property type="term" value="C:plasma membrane"/>
    <property type="evidence" value="ECO:0007669"/>
    <property type="project" value="UniProtKB-SubCell"/>
</dbReference>
<keyword evidence="2" id="KW-0812">Transmembrane</keyword>
<accession>A0A1M7DW83</accession>
<dbReference type="InterPro" id="IPR010131">
    <property type="entry name" value="MdtP/NodT-like"/>
</dbReference>
<dbReference type="Gene3D" id="2.20.200.10">
    <property type="entry name" value="Outer membrane efflux proteins (OEP)"/>
    <property type="match status" value="1"/>
</dbReference>
<dbReference type="PANTHER" id="PTHR30203">
    <property type="entry name" value="OUTER MEMBRANE CATION EFFLUX PROTEIN"/>
    <property type="match status" value="1"/>
</dbReference>
<gene>
    <name evidence="5" type="ORF">SAMN05444171_5488</name>
</gene>
<keyword evidence="2" id="KW-0472">Membrane</keyword>
<feature type="compositionally biased region" description="Pro residues" evidence="4">
    <location>
        <begin position="529"/>
        <end position="540"/>
    </location>
</feature>
<evidence type="ECO:0000256" key="4">
    <source>
        <dbReference type="SAM" id="MobiDB-lite"/>
    </source>
</evidence>
<comment type="similarity">
    <text evidence="1 2">Belongs to the outer membrane factor (OMF) (TC 1.B.17) family.</text>
</comment>
<name>A0A1M7DW83_9BRAD</name>
<dbReference type="Gene3D" id="1.20.1600.10">
    <property type="entry name" value="Outer membrane efflux proteins (OEP)"/>
    <property type="match status" value="1"/>
</dbReference>
<evidence type="ECO:0000313" key="6">
    <source>
        <dbReference type="Proteomes" id="UP000183208"/>
    </source>
</evidence>